<accession>A0ABY2CG90</accession>
<proteinExistence type="predicted"/>
<gene>
    <name evidence="1" type="ORF">EDE11_13610</name>
</gene>
<dbReference type="Proteomes" id="UP000295649">
    <property type="component" value="Unassembled WGS sequence"/>
</dbReference>
<reference evidence="1 2" key="1">
    <citation type="submission" date="2019-03" db="EMBL/GenBank/DDBJ databases">
        <title>Systems level insights into methane cycling in arid and semi-arid ecosystems.</title>
        <authorList>
            <person name="Kalyuzhnaya M."/>
        </authorList>
    </citation>
    <scope>NUCLEOTIDE SEQUENCE [LARGE SCALE GENOMIC DNA]</scope>
    <source>
        <strain evidence="1 2">S-1</strain>
    </source>
</reference>
<name>A0ABY2CG90_METMH</name>
<comment type="caution">
    <text evidence="1">The sequence shown here is derived from an EMBL/GenBank/DDBJ whole genome shotgun (WGS) entry which is preliminary data.</text>
</comment>
<evidence type="ECO:0000313" key="2">
    <source>
        <dbReference type="Proteomes" id="UP000295649"/>
    </source>
</evidence>
<organism evidence="1 2">
    <name type="scientific">Methylomonas methanica</name>
    <dbReference type="NCBI Taxonomy" id="421"/>
    <lineage>
        <taxon>Bacteria</taxon>
        <taxon>Pseudomonadati</taxon>
        <taxon>Pseudomonadota</taxon>
        <taxon>Gammaproteobacteria</taxon>
        <taxon>Methylococcales</taxon>
        <taxon>Methylococcaceae</taxon>
        <taxon>Methylomonas</taxon>
    </lineage>
</organism>
<evidence type="ECO:0000313" key="1">
    <source>
        <dbReference type="EMBL" id="TCV75205.1"/>
    </source>
</evidence>
<keyword evidence="2" id="KW-1185">Reference proteome</keyword>
<dbReference type="EMBL" id="SMCN01000036">
    <property type="protein sequence ID" value="TCV75205.1"/>
    <property type="molecule type" value="Genomic_DNA"/>
</dbReference>
<protein>
    <submittedName>
        <fullName evidence="1">Uncharacterized protein</fullName>
    </submittedName>
</protein>
<sequence length="110" mass="12170">MKYAYRALLGQLRDYFAKSASAVRNLLQVFSVADSRIAIKCCDVVQRSDSYVRRGMLRSGSRSVYPLRLASGLSEGFFEKLRHCQAGFVDVAVVINGLKAFVGGILLAEF</sequence>